<proteinExistence type="predicted"/>
<name>X1CD56_9ZZZZ</name>
<organism evidence="1">
    <name type="scientific">marine sediment metagenome</name>
    <dbReference type="NCBI Taxonomy" id="412755"/>
    <lineage>
        <taxon>unclassified sequences</taxon>
        <taxon>metagenomes</taxon>
        <taxon>ecological metagenomes</taxon>
    </lineage>
</organism>
<reference evidence="1" key="1">
    <citation type="journal article" date="2014" name="Front. Microbiol.">
        <title>High frequency of phylogenetically diverse reductive dehalogenase-homologous genes in deep subseafloor sedimentary metagenomes.</title>
        <authorList>
            <person name="Kawai M."/>
            <person name="Futagami T."/>
            <person name="Toyoda A."/>
            <person name="Takaki Y."/>
            <person name="Nishi S."/>
            <person name="Hori S."/>
            <person name="Arai W."/>
            <person name="Tsubouchi T."/>
            <person name="Morono Y."/>
            <person name="Uchiyama I."/>
            <person name="Ito T."/>
            <person name="Fujiyama A."/>
            <person name="Inagaki F."/>
            <person name="Takami H."/>
        </authorList>
    </citation>
    <scope>NUCLEOTIDE SEQUENCE</scope>
    <source>
        <strain evidence="1">Expedition CK06-06</strain>
    </source>
</reference>
<protein>
    <submittedName>
        <fullName evidence="1">Uncharacterized protein</fullName>
    </submittedName>
</protein>
<dbReference type="AlphaFoldDB" id="X1CD56"/>
<dbReference type="EMBL" id="BART01034594">
    <property type="protein sequence ID" value="GAH06216.1"/>
    <property type="molecule type" value="Genomic_DNA"/>
</dbReference>
<evidence type="ECO:0000313" key="1">
    <source>
        <dbReference type="EMBL" id="GAH06216.1"/>
    </source>
</evidence>
<feature type="non-terminal residue" evidence="1">
    <location>
        <position position="140"/>
    </location>
</feature>
<accession>X1CD56</accession>
<comment type="caution">
    <text evidence="1">The sequence shown here is derived from an EMBL/GenBank/DDBJ whole genome shotgun (WGS) entry which is preliminary data.</text>
</comment>
<sequence>MGLQSMIDPQFDRGSADNQLFAWNNTTRRAVPTLTPSGLTSIGVNGIGTFRQINIYSPTDDGAAKLIIANAGDTSNYMILQDQSDTIGSISKISAAASVLRFNAIPVNETSTAIIDMFRTTKTSEAVVFKLFRGNGTDTV</sequence>
<gene>
    <name evidence="1" type="ORF">S01H4_59078</name>
</gene>